<proteinExistence type="predicted"/>
<dbReference type="Proteomes" id="UP001565369">
    <property type="component" value="Unassembled WGS sequence"/>
</dbReference>
<keyword evidence="2" id="KW-1185">Reference proteome</keyword>
<protein>
    <submittedName>
        <fullName evidence="1">Uncharacterized protein</fullName>
    </submittedName>
</protein>
<gene>
    <name evidence="1" type="ORF">ABIG07_007575</name>
</gene>
<name>A0ABV4G556_9BRAD</name>
<organism evidence="1 2">
    <name type="scientific">Bradyrhizobium ottawaense</name>
    <dbReference type="NCBI Taxonomy" id="931866"/>
    <lineage>
        <taxon>Bacteria</taxon>
        <taxon>Pseudomonadati</taxon>
        <taxon>Pseudomonadota</taxon>
        <taxon>Alphaproteobacteria</taxon>
        <taxon>Hyphomicrobiales</taxon>
        <taxon>Nitrobacteraceae</taxon>
        <taxon>Bradyrhizobium</taxon>
    </lineage>
</organism>
<sequence>MMRYGRHRGHHRTLDIAAASAVDQRRGALLGARRGRIEIKEPGALVDRSGAGLRHRHGLAGGNRGDDEVRFRRQLGVRGRKRHTVFRRMLLQRRALLAPELDVISRDLDVLLAQILGQDFADFAVADQPDLPSFRIHHQFSPRVVSSNSSSTA</sequence>
<evidence type="ECO:0000313" key="2">
    <source>
        <dbReference type="Proteomes" id="UP001565369"/>
    </source>
</evidence>
<dbReference type="EMBL" id="JBGBZJ010000003">
    <property type="protein sequence ID" value="MEY9458627.1"/>
    <property type="molecule type" value="Genomic_DNA"/>
</dbReference>
<accession>A0ABV4G556</accession>
<evidence type="ECO:0000313" key="1">
    <source>
        <dbReference type="EMBL" id="MEY9458627.1"/>
    </source>
</evidence>
<comment type="caution">
    <text evidence="1">The sequence shown here is derived from an EMBL/GenBank/DDBJ whole genome shotgun (WGS) entry which is preliminary data.</text>
</comment>
<reference evidence="1 2" key="1">
    <citation type="submission" date="2024-07" db="EMBL/GenBank/DDBJ databases">
        <title>Genomic Encyclopedia of Type Strains, Phase V (KMG-V): Genome sequencing to study the core and pangenomes of soil and plant-associated prokaryotes.</title>
        <authorList>
            <person name="Whitman W."/>
        </authorList>
    </citation>
    <scope>NUCLEOTIDE SEQUENCE [LARGE SCALE GENOMIC DNA]</scope>
    <source>
        <strain evidence="1 2">USDA 152</strain>
    </source>
</reference>